<dbReference type="EMBL" id="JAULSU010000007">
    <property type="protein sequence ID" value="KAK0612178.1"/>
    <property type="molecule type" value="Genomic_DNA"/>
</dbReference>
<evidence type="ECO:0000256" key="1">
    <source>
        <dbReference type="SAM" id="SignalP"/>
    </source>
</evidence>
<keyword evidence="1" id="KW-0732">Signal</keyword>
<keyword evidence="3" id="KW-1185">Reference proteome</keyword>
<evidence type="ECO:0000313" key="2">
    <source>
        <dbReference type="EMBL" id="KAK0612178.1"/>
    </source>
</evidence>
<reference evidence="2" key="1">
    <citation type="submission" date="2023-06" db="EMBL/GenBank/DDBJ databases">
        <title>Genome-scale phylogeny and comparative genomics of the fungal order Sordariales.</title>
        <authorList>
            <consortium name="Lawrence Berkeley National Laboratory"/>
            <person name="Hensen N."/>
            <person name="Bonometti L."/>
            <person name="Westerberg I."/>
            <person name="Brannstrom I.O."/>
            <person name="Guillou S."/>
            <person name="Cros-Aarteil S."/>
            <person name="Calhoun S."/>
            <person name="Haridas S."/>
            <person name="Kuo A."/>
            <person name="Mondo S."/>
            <person name="Pangilinan J."/>
            <person name="Riley R."/>
            <person name="Labutti K."/>
            <person name="Andreopoulos B."/>
            <person name="Lipzen A."/>
            <person name="Chen C."/>
            <person name="Yanf M."/>
            <person name="Daum C."/>
            <person name="Ng V."/>
            <person name="Clum A."/>
            <person name="Steindorff A."/>
            <person name="Ohm R."/>
            <person name="Martin F."/>
            <person name="Silar P."/>
            <person name="Natvig D."/>
            <person name="Lalanne C."/>
            <person name="Gautier V."/>
            <person name="Ament-Velasquez S.L."/>
            <person name="Kruys A."/>
            <person name="Hutchinson M.I."/>
            <person name="Powell A.J."/>
            <person name="Barry K."/>
            <person name="Miller A.N."/>
            <person name="Grigoriev I.V."/>
            <person name="Debuchy R."/>
            <person name="Gladieux P."/>
            <person name="Thoren M.H."/>
            <person name="Johannesson H."/>
        </authorList>
    </citation>
    <scope>NUCLEOTIDE SEQUENCE</scope>
    <source>
        <strain evidence="2">CBS 606.72</strain>
    </source>
</reference>
<organism evidence="2 3">
    <name type="scientific">Immersiella caudata</name>
    <dbReference type="NCBI Taxonomy" id="314043"/>
    <lineage>
        <taxon>Eukaryota</taxon>
        <taxon>Fungi</taxon>
        <taxon>Dikarya</taxon>
        <taxon>Ascomycota</taxon>
        <taxon>Pezizomycotina</taxon>
        <taxon>Sordariomycetes</taxon>
        <taxon>Sordariomycetidae</taxon>
        <taxon>Sordariales</taxon>
        <taxon>Lasiosphaeriaceae</taxon>
        <taxon>Immersiella</taxon>
    </lineage>
</organism>
<comment type="caution">
    <text evidence="2">The sequence shown here is derived from an EMBL/GenBank/DDBJ whole genome shotgun (WGS) entry which is preliminary data.</text>
</comment>
<feature type="signal peptide" evidence="1">
    <location>
        <begin position="1"/>
        <end position="20"/>
    </location>
</feature>
<gene>
    <name evidence="2" type="ORF">B0T14DRAFT_531744</name>
</gene>
<protein>
    <submittedName>
        <fullName evidence="2">Uncharacterized protein</fullName>
    </submittedName>
</protein>
<dbReference type="Proteomes" id="UP001175000">
    <property type="component" value="Unassembled WGS sequence"/>
</dbReference>
<name>A0AA39WBF6_9PEZI</name>
<proteinExistence type="predicted"/>
<accession>A0AA39WBF6</accession>
<sequence>MAIQTFISIASLALTASALGFGGYGDSFLERVGPFDANSTQFLRAIEQSNATAVFRIPGYDVSKPFPGEPMDGWTFGITALDFSHLPGDQFTSRNRENAMVGYSMKIQAPDGLLTGSSGDATRVVRAHESWGMCLYSWGHPDSFNKTQWNNPSQKPLSADGSCKGFLSDACIALIEQRALSTYAISVVSARNESKNPFGSMVKCDSFLLDDVEDACGEYGPGNAGGYPLPSRGGVPVPYLNGSVTNSDGWLFERDKGEIYNSTKDLHSYWDSMVLNYWPVLAVWVNGTIDKDADDSKRRKLTTLSCVAPNGVGTGKAAFTFSGTAPAVVGGDKNGAGAAGDKKNGAGALRPEYLVILTALALTSWGFGW</sequence>
<evidence type="ECO:0000313" key="3">
    <source>
        <dbReference type="Proteomes" id="UP001175000"/>
    </source>
</evidence>
<dbReference type="AlphaFoldDB" id="A0AA39WBF6"/>
<feature type="chain" id="PRO_5041350415" evidence="1">
    <location>
        <begin position="21"/>
        <end position="369"/>
    </location>
</feature>